<protein>
    <recommendedName>
        <fullName evidence="2">Glycosyl transferase family 1 domain-containing protein</fullName>
    </recommendedName>
</protein>
<dbReference type="EMBL" id="BARS01052342">
    <property type="protein sequence ID" value="GAG52927.1"/>
    <property type="molecule type" value="Genomic_DNA"/>
</dbReference>
<feature type="non-terminal residue" evidence="3">
    <location>
        <position position="1"/>
    </location>
</feature>
<dbReference type="GO" id="GO:0009103">
    <property type="term" value="P:lipopolysaccharide biosynthetic process"/>
    <property type="evidence" value="ECO:0007669"/>
    <property type="project" value="TreeGrafter"/>
</dbReference>
<accession>X0Z370</accession>
<feature type="non-terminal residue" evidence="3">
    <location>
        <position position="232"/>
    </location>
</feature>
<proteinExistence type="predicted"/>
<dbReference type="InterPro" id="IPR001296">
    <property type="entry name" value="Glyco_trans_1"/>
</dbReference>
<dbReference type="PANTHER" id="PTHR46401">
    <property type="entry name" value="GLYCOSYLTRANSFERASE WBBK-RELATED"/>
    <property type="match status" value="1"/>
</dbReference>
<evidence type="ECO:0000313" key="3">
    <source>
        <dbReference type="EMBL" id="GAG52927.1"/>
    </source>
</evidence>
<name>X0Z370_9ZZZZ</name>
<gene>
    <name evidence="3" type="ORF">S01H1_77831</name>
</gene>
<dbReference type="Pfam" id="PF00534">
    <property type="entry name" value="Glycos_transf_1"/>
    <property type="match status" value="1"/>
</dbReference>
<dbReference type="AlphaFoldDB" id="X0Z370"/>
<feature type="domain" description="Glycosyl transferase family 1" evidence="2">
    <location>
        <begin position="97"/>
        <end position="217"/>
    </location>
</feature>
<keyword evidence="1" id="KW-0808">Transferase</keyword>
<dbReference type="Gene3D" id="3.40.50.2000">
    <property type="entry name" value="Glycogen Phosphorylase B"/>
    <property type="match status" value="1"/>
</dbReference>
<evidence type="ECO:0000256" key="1">
    <source>
        <dbReference type="ARBA" id="ARBA00022679"/>
    </source>
</evidence>
<evidence type="ECO:0000259" key="2">
    <source>
        <dbReference type="Pfam" id="PF00534"/>
    </source>
</evidence>
<organism evidence="3">
    <name type="scientific">marine sediment metagenome</name>
    <dbReference type="NCBI Taxonomy" id="412755"/>
    <lineage>
        <taxon>unclassified sequences</taxon>
        <taxon>metagenomes</taxon>
        <taxon>ecological metagenomes</taxon>
    </lineage>
</organism>
<comment type="caution">
    <text evidence="3">The sequence shown here is derived from an EMBL/GenBank/DDBJ whole genome shotgun (WGS) entry which is preliminary data.</text>
</comment>
<dbReference type="GO" id="GO:0016757">
    <property type="term" value="F:glycosyltransferase activity"/>
    <property type="evidence" value="ECO:0007669"/>
    <property type="project" value="InterPro"/>
</dbReference>
<dbReference type="PANTHER" id="PTHR46401:SF2">
    <property type="entry name" value="GLYCOSYLTRANSFERASE WBBK-RELATED"/>
    <property type="match status" value="1"/>
</dbReference>
<dbReference type="SUPFAM" id="SSF53756">
    <property type="entry name" value="UDP-Glycosyltransferase/glycogen phosphorylase"/>
    <property type="match status" value="1"/>
</dbReference>
<sequence>IFVFFTYLYYNTYWGLKKVKGQKALVPTAHDEPALYLDIMQEVFSAPKAFVFLTEAEKTMLSRQFLFEGKYSDVVGVGVDIPKAAEEIAFCKNYGIERPYILYAGRIEPGKGCQELIDYFLQYNQDNPGLELVLLGKLLMDLPSHPDIRYLGFVPLEDKNAAMAFALVTIHSSYLESLCMAAQESLAVRTPILVQGKTDPLKQHCLKGNCGLWYSGSKEFALALSLFRKDSR</sequence>
<reference evidence="3" key="1">
    <citation type="journal article" date="2014" name="Front. Microbiol.">
        <title>High frequency of phylogenetically diverse reductive dehalogenase-homologous genes in deep subseafloor sedimentary metagenomes.</title>
        <authorList>
            <person name="Kawai M."/>
            <person name="Futagami T."/>
            <person name="Toyoda A."/>
            <person name="Takaki Y."/>
            <person name="Nishi S."/>
            <person name="Hori S."/>
            <person name="Arai W."/>
            <person name="Tsubouchi T."/>
            <person name="Morono Y."/>
            <person name="Uchiyama I."/>
            <person name="Ito T."/>
            <person name="Fujiyama A."/>
            <person name="Inagaki F."/>
            <person name="Takami H."/>
        </authorList>
    </citation>
    <scope>NUCLEOTIDE SEQUENCE</scope>
    <source>
        <strain evidence="3">Expedition CK06-06</strain>
    </source>
</reference>